<dbReference type="PANTHER" id="PTHR30097:SF4">
    <property type="entry name" value="SLR6042 PROTEIN"/>
    <property type="match status" value="1"/>
</dbReference>
<feature type="domain" description="CusB-like beta-barrel" evidence="3">
    <location>
        <begin position="232"/>
        <end position="306"/>
    </location>
</feature>
<dbReference type="Pfam" id="PF25954">
    <property type="entry name" value="Beta-barrel_RND_2"/>
    <property type="match status" value="1"/>
</dbReference>
<keyword evidence="1" id="KW-0813">Transport</keyword>
<dbReference type="Gene3D" id="2.40.50.100">
    <property type="match status" value="1"/>
</dbReference>
<evidence type="ECO:0000256" key="1">
    <source>
        <dbReference type="ARBA" id="ARBA00022448"/>
    </source>
</evidence>
<dbReference type="InterPro" id="IPR051909">
    <property type="entry name" value="MFP_Cation_Efflux"/>
</dbReference>
<evidence type="ECO:0000259" key="3">
    <source>
        <dbReference type="Pfam" id="PF25954"/>
    </source>
</evidence>
<sequence>MQNHIYKILALFTFVILSSCGEAEKQSNENAASDENTDDRIQISQEQFDQNNMKLDVIKEMEFPVMITTSGMIDVPPENRAVVSATMGGYIKRTPLLIGDRVRKGQLLVTIENPEFVNLQQEYMEVNGQLSYLKAEYDRQQTMVEEKISSQKSFLKAESDYKTAIARYNGLRKQLSMLNLSAEQVEKGVISSVASIFAPIDGSITKVNVSKGTFVSPSVSIMEIINNDHIHLELSVFEKDIMKVKKGQLVEFRIPESSTETFKAEIHLVGTSIDENRTIKVHAHLEDEKEANFLTGMFVEANINTDSSKQKAFPTDAIGVIDDQTYVLVLDEKKDNKYYFRQIAVKTIGDYKGMTALGNLPTITADTQFLSKGAFSLIGE</sequence>
<dbReference type="EMBL" id="LAZR01000093">
    <property type="protein sequence ID" value="KKN92675.1"/>
    <property type="molecule type" value="Genomic_DNA"/>
</dbReference>
<dbReference type="GO" id="GO:0016020">
    <property type="term" value="C:membrane"/>
    <property type="evidence" value="ECO:0007669"/>
    <property type="project" value="InterPro"/>
</dbReference>
<accession>A0A0F9UHG4</accession>
<comment type="caution">
    <text evidence="4">The sequence shown here is derived from an EMBL/GenBank/DDBJ whole genome shotgun (WGS) entry which is preliminary data.</text>
</comment>
<evidence type="ECO:0000259" key="2">
    <source>
        <dbReference type="Pfam" id="PF25919"/>
    </source>
</evidence>
<dbReference type="InterPro" id="IPR058790">
    <property type="entry name" value="BSH_CusB"/>
</dbReference>
<proteinExistence type="predicted"/>
<dbReference type="AlphaFoldDB" id="A0A0F9UHG4"/>
<dbReference type="GO" id="GO:0022857">
    <property type="term" value="F:transmembrane transporter activity"/>
    <property type="evidence" value="ECO:0007669"/>
    <property type="project" value="InterPro"/>
</dbReference>
<dbReference type="PROSITE" id="PS51257">
    <property type="entry name" value="PROKAR_LIPOPROTEIN"/>
    <property type="match status" value="1"/>
</dbReference>
<protein>
    <submittedName>
        <fullName evidence="4">Uncharacterized protein</fullName>
    </submittedName>
</protein>
<dbReference type="GO" id="GO:0015679">
    <property type="term" value="P:plasma membrane copper ion transport"/>
    <property type="evidence" value="ECO:0007669"/>
    <property type="project" value="TreeGrafter"/>
</dbReference>
<dbReference type="GO" id="GO:0030313">
    <property type="term" value="C:cell envelope"/>
    <property type="evidence" value="ECO:0007669"/>
    <property type="project" value="TreeGrafter"/>
</dbReference>
<dbReference type="InterPro" id="IPR006143">
    <property type="entry name" value="RND_pump_MFP"/>
</dbReference>
<dbReference type="NCBIfam" id="TIGR01730">
    <property type="entry name" value="RND_mfp"/>
    <property type="match status" value="1"/>
</dbReference>
<dbReference type="GO" id="GO:0060003">
    <property type="term" value="P:copper ion export"/>
    <property type="evidence" value="ECO:0007669"/>
    <property type="project" value="TreeGrafter"/>
</dbReference>
<dbReference type="PANTHER" id="PTHR30097">
    <property type="entry name" value="CATION EFFLUX SYSTEM PROTEIN CUSB"/>
    <property type="match status" value="1"/>
</dbReference>
<gene>
    <name evidence="4" type="ORF">LCGC14_0206090</name>
</gene>
<dbReference type="SUPFAM" id="SSF111369">
    <property type="entry name" value="HlyD-like secretion proteins"/>
    <property type="match status" value="1"/>
</dbReference>
<dbReference type="Pfam" id="PF25919">
    <property type="entry name" value="BSH_CusB"/>
    <property type="match status" value="1"/>
</dbReference>
<dbReference type="InterPro" id="IPR058792">
    <property type="entry name" value="Beta-barrel_RND_2"/>
</dbReference>
<name>A0A0F9UHG4_9ZZZZ</name>
<feature type="domain" description="CusB-like barrel-sandwich hybrid" evidence="2">
    <location>
        <begin position="81"/>
        <end position="224"/>
    </location>
</feature>
<dbReference type="Gene3D" id="2.40.30.170">
    <property type="match status" value="1"/>
</dbReference>
<organism evidence="4">
    <name type="scientific">marine sediment metagenome</name>
    <dbReference type="NCBI Taxonomy" id="412755"/>
    <lineage>
        <taxon>unclassified sequences</taxon>
        <taxon>metagenomes</taxon>
        <taxon>ecological metagenomes</taxon>
    </lineage>
</organism>
<reference evidence="4" key="1">
    <citation type="journal article" date="2015" name="Nature">
        <title>Complex archaea that bridge the gap between prokaryotes and eukaryotes.</title>
        <authorList>
            <person name="Spang A."/>
            <person name="Saw J.H."/>
            <person name="Jorgensen S.L."/>
            <person name="Zaremba-Niedzwiedzka K."/>
            <person name="Martijn J."/>
            <person name="Lind A.E."/>
            <person name="van Eijk R."/>
            <person name="Schleper C."/>
            <person name="Guy L."/>
            <person name="Ettema T.J."/>
        </authorList>
    </citation>
    <scope>NUCLEOTIDE SEQUENCE</scope>
</reference>
<evidence type="ECO:0000313" key="4">
    <source>
        <dbReference type="EMBL" id="KKN92675.1"/>
    </source>
</evidence>